<evidence type="ECO:0000256" key="1">
    <source>
        <dbReference type="SAM" id="SignalP"/>
    </source>
</evidence>
<keyword evidence="3" id="KW-1185">Reference proteome</keyword>
<evidence type="ECO:0000313" key="3">
    <source>
        <dbReference type="Proteomes" id="UP000672097"/>
    </source>
</evidence>
<reference evidence="2 3" key="1">
    <citation type="submission" date="2021-04" db="EMBL/GenBank/DDBJ databases">
        <title>The genome sequence of type strain Ideonella paludis KCTC 32238.</title>
        <authorList>
            <person name="Liu Y."/>
        </authorList>
    </citation>
    <scope>NUCLEOTIDE SEQUENCE [LARGE SCALE GENOMIC DNA]</scope>
    <source>
        <strain evidence="2 3">KCTC 32238</strain>
    </source>
</reference>
<keyword evidence="1" id="KW-0732">Signal</keyword>
<accession>A0ABS5DT70</accession>
<dbReference type="EMBL" id="JAGQDG010000001">
    <property type="protein sequence ID" value="MBQ0934343.1"/>
    <property type="molecule type" value="Genomic_DNA"/>
</dbReference>
<gene>
    <name evidence="2" type="ORF">KAK11_03305</name>
</gene>
<proteinExistence type="predicted"/>
<name>A0ABS5DT70_9BURK</name>
<feature type="signal peptide" evidence="1">
    <location>
        <begin position="1"/>
        <end position="23"/>
    </location>
</feature>
<organism evidence="2 3">
    <name type="scientific">Ideonella paludis</name>
    <dbReference type="NCBI Taxonomy" id="1233411"/>
    <lineage>
        <taxon>Bacteria</taxon>
        <taxon>Pseudomonadati</taxon>
        <taxon>Pseudomonadota</taxon>
        <taxon>Betaproteobacteria</taxon>
        <taxon>Burkholderiales</taxon>
        <taxon>Sphaerotilaceae</taxon>
        <taxon>Ideonella</taxon>
    </lineage>
</organism>
<dbReference type="RefSeq" id="WP_210806104.1">
    <property type="nucleotide sequence ID" value="NZ_JAGQDG010000001.1"/>
</dbReference>
<feature type="chain" id="PRO_5046783092" evidence="1">
    <location>
        <begin position="24"/>
        <end position="163"/>
    </location>
</feature>
<protein>
    <submittedName>
        <fullName evidence="2">Uncharacterized protein</fullName>
    </submittedName>
</protein>
<sequence>MYALATFATALSLSAGFITAAWATPVAADWQRCRQVSEASARLACYDKLADMAVAQPAAPVAAAMPAVPLPVQTPAERFGMEQKVAQEGAVDTITSMLPGDFEGWDAKTKFTLANGQVWQVTDGSRVYWPAKNPKVTIRRGVLGAFYLQIEGLNTTAKVKRLQ</sequence>
<dbReference type="Proteomes" id="UP000672097">
    <property type="component" value="Unassembled WGS sequence"/>
</dbReference>
<comment type="caution">
    <text evidence="2">The sequence shown here is derived from an EMBL/GenBank/DDBJ whole genome shotgun (WGS) entry which is preliminary data.</text>
</comment>
<evidence type="ECO:0000313" key="2">
    <source>
        <dbReference type="EMBL" id="MBQ0934343.1"/>
    </source>
</evidence>